<dbReference type="Proteomes" id="UP000436006">
    <property type="component" value="Unassembled WGS sequence"/>
</dbReference>
<accession>A0A7K1SHH2</accession>
<evidence type="ECO:0000313" key="2">
    <source>
        <dbReference type="Proteomes" id="UP000436006"/>
    </source>
</evidence>
<gene>
    <name evidence="1" type="ORF">GO755_24680</name>
</gene>
<dbReference type="EMBL" id="WPIN01000010">
    <property type="protein sequence ID" value="MVM33259.1"/>
    <property type="molecule type" value="Genomic_DNA"/>
</dbReference>
<dbReference type="RefSeq" id="WP_157587975.1">
    <property type="nucleotide sequence ID" value="NZ_WPIN01000010.1"/>
</dbReference>
<sequence length="92" mass="10696">MTDEKPSIDLQSTRDEFYTGMTSYGGTGLLPNQVYKRPELLADYREFAGMSEKECPSRRFTDYVKRYAYSRGWAFRLGPSTKNPTFSLHEIH</sequence>
<comment type="caution">
    <text evidence="1">The sequence shown here is derived from an EMBL/GenBank/DDBJ whole genome shotgun (WGS) entry which is preliminary data.</text>
</comment>
<proteinExistence type="predicted"/>
<protein>
    <submittedName>
        <fullName evidence="1">Uncharacterized protein</fullName>
    </submittedName>
</protein>
<reference evidence="1 2" key="1">
    <citation type="submission" date="2019-12" db="EMBL/GenBank/DDBJ databases">
        <title>Spirosoma sp. HMF4905 genome sequencing and assembly.</title>
        <authorList>
            <person name="Kang H."/>
            <person name="Cha I."/>
            <person name="Kim H."/>
            <person name="Joh K."/>
        </authorList>
    </citation>
    <scope>NUCLEOTIDE SEQUENCE [LARGE SCALE GENOMIC DNA]</scope>
    <source>
        <strain evidence="1 2">HMF4905</strain>
    </source>
</reference>
<organism evidence="1 2">
    <name type="scientific">Spirosoma arboris</name>
    <dbReference type="NCBI Taxonomy" id="2682092"/>
    <lineage>
        <taxon>Bacteria</taxon>
        <taxon>Pseudomonadati</taxon>
        <taxon>Bacteroidota</taxon>
        <taxon>Cytophagia</taxon>
        <taxon>Cytophagales</taxon>
        <taxon>Cytophagaceae</taxon>
        <taxon>Spirosoma</taxon>
    </lineage>
</organism>
<evidence type="ECO:0000313" key="1">
    <source>
        <dbReference type="EMBL" id="MVM33259.1"/>
    </source>
</evidence>
<dbReference type="AlphaFoldDB" id="A0A7K1SHH2"/>
<name>A0A7K1SHH2_9BACT</name>
<keyword evidence="2" id="KW-1185">Reference proteome</keyword>